<dbReference type="RefSeq" id="WP_271088687.1">
    <property type="nucleotide sequence ID" value="NZ_JAPJZH010000003.1"/>
</dbReference>
<keyword evidence="1" id="KW-0732">Signal</keyword>
<dbReference type="Gene3D" id="3.40.190.170">
    <property type="entry name" value="Bacterial extracellular solute-binding protein, family 7"/>
    <property type="match status" value="1"/>
</dbReference>
<organism evidence="2 3">
    <name type="scientific">Hoeflea poritis</name>
    <dbReference type="NCBI Taxonomy" id="2993659"/>
    <lineage>
        <taxon>Bacteria</taxon>
        <taxon>Pseudomonadati</taxon>
        <taxon>Pseudomonadota</taxon>
        <taxon>Alphaproteobacteria</taxon>
        <taxon>Hyphomicrobiales</taxon>
        <taxon>Rhizobiaceae</taxon>
        <taxon>Hoeflea</taxon>
    </lineage>
</organism>
<sequence>MKSTRKIGLASHLKRSILAGVVLGAIGGTTASAQELRYAVGLPESSYNYDNAVFFSEELARTSDVDVKVYALSLLGLNEIPGGIRDGLADFGFSLFPYFPAEFSELNLPASLSWLASTGSEAKWPGPAMLGASMEYVMLNCPDCLKQLEGFNTVFLSGGVAVDYGLVCNKPVETIEDIAGKKVRTGAADVSRFVEYFGGTQVSLSGNEIYDALNTGNVDCSTVPPETLTGLRLMEVADFYSHLLPGNMFSGIGIANMNRDTWKGMTDEQRRAVLNAAAKTSASSWVTVKNLNASSLKTFKDAGKTVFNTSAEDRAKIGEFAKQDTAVVRNQFVDQYGIDGVDEKIALISELIEKWKGLTNQIDEMDVDAFANLYIDEVHSKVDVSSYGID</sequence>
<evidence type="ECO:0000313" key="2">
    <source>
        <dbReference type="EMBL" id="MDA4845123.1"/>
    </source>
</evidence>
<dbReference type="InterPro" id="IPR018389">
    <property type="entry name" value="DctP_fam"/>
</dbReference>
<reference evidence="2" key="1">
    <citation type="submission" date="2022-11" db="EMBL/GenBank/DDBJ databases">
        <title>Hoeflea poritis sp. nov., isolated from scleractinian coral Porites lutea.</title>
        <authorList>
            <person name="Zhang G."/>
            <person name="Wei Q."/>
            <person name="Cai L."/>
        </authorList>
    </citation>
    <scope>NUCLEOTIDE SEQUENCE</scope>
    <source>
        <strain evidence="2">E7-10</strain>
    </source>
</reference>
<comment type="caution">
    <text evidence="2">The sequence shown here is derived from an EMBL/GenBank/DDBJ whole genome shotgun (WGS) entry which is preliminary data.</text>
</comment>
<protein>
    <submittedName>
        <fullName evidence="2">C4-dicarboxylate TRAP transporter substrate-binding protein</fullName>
    </submittedName>
</protein>
<dbReference type="Pfam" id="PF03480">
    <property type="entry name" value="DctP"/>
    <property type="match status" value="1"/>
</dbReference>
<proteinExistence type="predicted"/>
<dbReference type="InterPro" id="IPR038404">
    <property type="entry name" value="TRAP_DctP_sf"/>
</dbReference>
<evidence type="ECO:0000256" key="1">
    <source>
        <dbReference type="ARBA" id="ARBA00022729"/>
    </source>
</evidence>
<dbReference type="CDD" id="cd13666">
    <property type="entry name" value="PBP2_TRAP_DctP_like_1"/>
    <property type="match status" value="1"/>
</dbReference>
<name>A0ABT4VM58_9HYPH</name>
<dbReference type="Proteomes" id="UP001148313">
    <property type="component" value="Unassembled WGS sequence"/>
</dbReference>
<dbReference type="PANTHER" id="PTHR33376">
    <property type="match status" value="1"/>
</dbReference>
<dbReference type="PANTHER" id="PTHR33376:SF5">
    <property type="entry name" value="EXTRACYTOPLASMIC SOLUTE RECEPTOR PROTEIN"/>
    <property type="match status" value="1"/>
</dbReference>
<dbReference type="EMBL" id="JAPJZH010000003">
    <property type="protein sequence ID" value="MDA4845123.1"/>
    <property type="molecule type" value="Genomic_DNA"/>
</dbReference>
<gene>
    <name evidence="2" type="ORF">OOZ53_07155</name>
</gene>
<accession>A0ABT4VM58</accession>
<evidence type="ECO:0000313" key="3">
    <source>
        <dbReference type="Proteomes" id="UP001148313"/>
    </source>
</evidence>
<dbReference type="NCBIfam" id="NF037995">
    <property type="entry name" value="TRAP_S1"/>
    <property type="match status" value="1"/>
</dbReference>
<keyword evidence="3" id="KW-1185">Reference proteome</keyword>